<evidence type="ECO:0000256" key="2">
    <source>
        <dbReference type="ARBA" id="ARBA00022771"/>
    </source>
</evidence>
<dbReference type="InterPro" id="IPR046341">
    <property type="entry name" value="SET_dom_sf"/>
</dbReference>
<dbReference type="SMART" id="SM00317">
    <property type="entry name" value="SET"/>
    <property type="match status" value="1"/>
</dbReference>
<gene>
    <name evidence="8" type="ORF">PHACADRAFT_208075</name>
</gene>
<reference evidence="8 9" key="1">
    <citation type="journal article" date="2012" name="BMC Genomics">
        <title>Comparative genomics of the white-rot fungi, Phanerochaete carnosa and P. chrysosporium, to elucidate the genetic basis of the distinct wood types they colonize.</title>
        <authorList>
            <person name="Suzuki H."/>
            <person name="MacDonald J."/>
            <person name="Syed K."/>
            <person name="Salamov A."/>
            <person name="Hori C."/>
            <person name="Aerts A."/>
            <person name="Henrissat B."/>
            <person name="Wiebenga A."/>
            <person name="vanKuyk P.A."/>
            <person name="Barry K."/>
            <person name="Lindquist E."/>
            <person name="LaButti K."/>
            <person name="Lapidus A."/>
            <person name="Lucas S."/>
            <person name="Coutinho P."/>
            <person name="Gong Y."/>
            <person name="Samejima M."/>
            <person name="Mahadevan R."/>
            <person name="Abou-Zaid M."/>
            <person name="de Vries R.P."/>
            <person name="Igarashi K."/>
            <person name="Yadav J.S."/>
            <person name="Grigoriev I.V."/>
            <person name="Master E.R."/>
        </authorList>
    </citation>
    <scope>NUCLEOTIDE SEQUENCE [LARGE SCALE GENOMIC DNA]</scope>
    <source>
        <strain evidence="8 9">HHB-10118-sp</strain>
    </source>
</reference>
<evidence type="ECO:0008006" key="10">
    <source>
        <dbReference type="Google" id="ProtNLM"/>
    </source>
</evidence>
<dbReference type="GO" id="GO:0008270">
    <property type="term" value="F:zinc ion binding"/>
    <property type="evidence" value="ECO:0007669"/>
    <property type="project" value="UniProtKB-KW"/>
</dbReference>
<keyword evidence="1" id="KW-0479">Metal-binding</keyword>
<dbReference type="InterPro" id="IPR050869">
    <property type="entry name" value="H3K4_H4K5_MeTrfase"/>
</dbReference>
<feature type="region of interest" description="Disordered" evidence="5">
    <location>
        <begin position="1"/>
        <end position="63"/>
    </location>
</feature>
<dbReference type="Gene3D" id="1.10.220.160">
    <property type="match status" value="1"/>
</dbReference>
<dbReference type="PANTHER" id="PTHR12197">
    <property type="entry name" value="HISTONE-LYSINE N-METHYLTRANSFERASE SMYD"/>
    <property type="match status" value="1"/>
</dbReference>
<feature type="domain" description="MYND-type" evidence="7">
    <location>
        <begin position="119"/>
        <end position="159"/>
    </location>
</feature>
<dbReference type="GO" id="GO:0005634">
    <property type="term" value="C:nucleus"/>
    <property type="evidence" value="ECO:0007669"/>
    <property type="project" value="TreeGrafter"/>
</dbReference>
<protein>
    <recommendedName>
        <fullName evidence="10">SET domain-containing protein</fullName>
    </recommendedName>
</protein>
<dbReference type="RefSeq" id="XP_007394738.1">
    <property type="nucleotide sequence ID" value="XM_007394676.1"/>
</dbReference>
<dbReference type="EMBL" id="JH930471">
    <property type="protein sequence ID" value="EKM56908.1"/>
    <property type="molecule type" value="Genomic_DNA"/>
</dbReference>
<dbReference type="InterPro" id="IPR002893">
    <property type="entry name" value="Znf_MYND"/>
</dbReference>
<feature type="region of interest" description="Disordered" evidence="5">
    <location>
        <begin position="513"/>
        <end position="532"/>
    </location>
</feature>
<dbReference type="OrthoDB" id="265717at2759"/>
<evidence type="ECO:0000259" key="7">
    <source>
        <dbReference type="PROSITE" id="PS50865"/>
    </source>
</evidence>
<organism evidence="8 9">
    <name type="scientific">Phanerochaete carnosa (strain HHB-10118-sp)</name>
    <name type="common">White-rot fungus</name>
    <name type="synonym">Peniophora carnosa</name>
    <dbReference type="NCBI Taxonomy" id="650164"/>
    <lineage>
        <taxon>Eukaryota</taxon>
        <taxon>Fungi</taxon>
        <taxon>Dikarya</taxon>
        <taxon>Basidiomycota</taxon>
        <taxon>Agaricomycotina</taxon>
        <taxon>Agaricomycetes</taxon>
        <taxon>Polyporales</taxon>
        <taxon>Phanerochaetaceae</taxon>
        <taxon>Phanerochaete</taxon>
    </lineage>
</organism>
<dbReference type="GeneID" id="18912693"/>
<dbReference type="InterPro" id="IPR001214">
    <property type="entry name" value="SET_dom"/>
</dbReference>
<dbReference type="PROSITE" id="PS50865">
    <property type="entry name" value="ZF_MYND_2"/>
    <property type="match status" value="1"/>
</dbReference>
<evidence type="ECO:0000256" key="3">
    <source>
        <dbReference type="ARBA" id="ARBA00022833"/>
    </source>
</evidence>
<evidence type="ECO:0000256" key="1">
    <source>
        <dbReference type="ARBA" id="ARBA00022723"/>
    </source>
</evidence>
<dbReference type="Proteomes" id="UP000008370">
    <property type="component" value="Unassembled WGS sequence"/>
</dbReference>
<keyword evidence="9" id="KW-1185">Reference proteome</keyword>
<dbReference type="PROSITE" id="PS01360">
    <property type="entry name" value="ZF_MYND_1"/>
    <property type="match status" value="1"/>
</dbReference>
<name>K5VZB3_PHACS</name>
<evidence type="ECO:0000313" key="8">
    <source>
        <dbReference type="EMBL" id="EKM56908.1"/>
    </source>
</evidence>
<evidence type="ECO:0000256" key="5">
    <source>
        <dbReference type="SAM" id="MobiDB-lite"/>
    </source>
</evidence>
<dbReference type="Pfam" id="PF01753">
    <property type="entry name" value="zf-MYND"/>
    <property type="match status" value="1"/>
</dbReference>
<dbReference type="Gene3D" id="6.10.140.2220">
    <property type="match status" value="1"/>
</dbReference>
<proteinExistence type="predicted"/>
<sequence>MSFADLRSARESKGSRSFVKAATASGLRKGPSTENATPSNSEVGMVEPEPPKVSPPEPGNKPTAVLELPIELPPAIEARKSKDKGRGLYAKQAFAPGTILLSVRPCISVLSSSQLGFYCSHCAGPAPETGLKRCTGCRTTRYCNAMCQNSDWAVHKMECQALQRWADAAPSEDVAVPSDAVRCLGRMLWSMQRKGFDSQWTKEMSVLQSHRGSLPPSQFESHTHLAHSVVRYIGASGPSDLASFGLNSAGDLVGLISRFTTNTFTLTSYTLSPVGICISPAMALTNHSCDPNVVIVFPRSSKKVTKEPQMQLIALRSILHEEEIMTAYVDVTLPKELRQSALKEAYNFTCMCSLCKNTGPTDPRVSMQCPKSCGGTCQLPTEENDIIRCFKCKAAVTQADAVLDAVRIGQEALDKATNAQFKDPAKAKQLTKNMIPILVSAGLMPTCHPLLAMSRLHQELLISELGPDITQEALDDAIRAAAKHNTGVGSILPFGHPVRAVAMTELGKLLAVDEPSPPEGPEEANKPGQFPPRGAARLKLAYQTLVRARNELLVGFGKVNEGGQLGEEIRESLVRLEKELGVWTEGVKNALEDARLAQAPVAGKSR</sequence>
<evidence type="ECO:0000313" key="9">
    <source>
        <dbReference type="Proteomes" id="UP000008370"/>
    </source>
</evidence>
<dbReference type="SUPFAM" id="SSF82199">
    <property type="entry name" value="SET domain"/>
    <property type="match status" value="1"/>
</dbReference>
<dbReference type="AlphaFoldDB" id="K5VZB3"/>
<evidence type="ECO:0000256" key="4">
    <source>
        <dbReference type="PROSITE-ProRule" id="PRU00134"/>
    </source>
</evidence>
<dbReference type="SUPFAM" id="SSF144232">
    <property type="entry name" value="HIT/MYND zinc finger-like"/>
    <property type="match status" value="1"/>
</dbReference>
<dbReference type="Pfam" id="PF00856">
    <property type="entry name" value="SET"/>
    <property type="match status" value="1"/>
</dbReference>
<keyword evidence="2 4" id="KW-0863">Zinc-finger</keyword>
<dbReference type="PANTHER" id="PTHR12197:SF251">
    <property type="entry name" value="EG:BACR7C10.4 PROTEIN"/>
    <property type="match status" value="1"/>
</dbReference>
<dbReference type="Gene3D" id="2.170.270.10">
    <property type="entry name" value="SET domain"/>
    <property type="match status" value="1"/>
</dbReference>
<keyword evidence="3" id="KW-0862">Zinc</keyword>
<dbReference type="PROSITE" id="PS50280">
    <property type="entry name" value="SET"/>
    <property type="match status" value="1"/>
</dbReference>
<dbReference type="KEGG" id="pco:PHACADRAFT_208075"/>
<dbReference type="HOGENOM" id="CLU_018406_4_1_1"/>
<evidence type="ECO:0000259" key="6">
    <source>
        <dbReference type="PROSITE" id="PS50280"/>
    </source>
</evidence>
<dbReference type="STRING" id="650164.K5VZB3"/>
<accession>K5VZB3</accession>
<feature type="compositionally biased region" description="Polar residues" evidence="5">
    <location>
        <begin position="32"/>
        <end position="42"/>
    </location>
</feature>
<dbReference type="InParanoid" id="K5VZB3"/>
<feature type="domain" description="SET" evidence="6">
    <location>
        <begin position="74"/>
        <end position="329"/>
    </location>
</feature>